<evidence type="ECO:0000256" key="3">
    <source>
        <dbReference type="ARBA" id="ARBA00022692"/>
    </source>
</evidence>
<evidence type="ECO:0000259" key="7">
    <source>
        <dbReference type="PROSITE" id="PS50850"/>
    </source>
</evidence>
<gene>
    <name evidence="8" type="ORF">DRF65_08755</name>
</gene>
<feature type="transmembrane region" description="Helical" evidence="6">
    <location>
        <begin position="131"/>
        <end position="154"/>
    </location>
</feature>
<evidence type="ECO:0000256" key="5">
    <source>
        <dbReference type="ARBA" id="ARBA00023136"/>
    </source>
</evidence>
<reference evidence="9" key="1">
    <citation type="submission" date="2018-06" db="EMBL/GenBank/DDBJ databases">
        <authorList>
            <person name="Lum Nde A."/>
            <person name="Hugo C."/>
        </authorList>
    </citation>
    <scope>NUCLEOTIDE SEQUENCE [LARGE SCALE GENOMIC DNA]</scope>
    <source>
        <strain evidence="9">1_F178</strain>
    </source>
</reference>
<dbReference type="PROSITE" id="PS50850">
    <property type="entry name" value="MFS"/>
    <property type="match status" value="1"/>
</dbReference>
<dbReference type="Pfam" id="PF07690">
    <property type="entry name" value="MFS_1"/>
    <property type="match status" value="1"/>
</dbReference>
<dbReference type="Proteomes" id="UP000256686">
    <property type="component" value="Unassembled WGS sequence"/>
</dbReference>
<evidence type="ECO:0000256" key="4">
    <source>
        <dbReference type="ARBA" id="ARBA00022989"/>
    </source>
</evidence>
<protein>
    <submittedName>
        <fullName evidence="8">MFS transporter</fullName>
    </submittedName>
</protein>
<evidence type="ECO:0000256" key="1">
    <source>
        <dbReference type="ARBA" id="ARBA00004429"/>
    </source>
</evidence>
<feature type="transmembrane region" description="Helical" evidence="6">
    <location>
        <begin position="296"/>
        <end position="318"/>
    </location>
</feature>
<accession>A0A3D9CAP2</accession>
<name>A0A3D9CAP2_9FLAO</name>
<dbReference type="PANTHER" id="PTHR43702:SF3">
    <property type="entry name" value="PROTEIN TSGA"/>
    <property type="match status" value="1"/>
</dbReference>
<keyword evidence="9" id="KW-1185">Reference proteome</keyword>
<feature type="transmembrane region" description="Helical" evidence="6">
    <location>
        <begin position="330"/>
        <end position="351"/>
    </location>
</feature>
<feature type="transmembrane region" description="Helical" evidence="6">
    <location>
        <begin position="12"/>
        <end position="29"/>
    </location>
</feature>
<dbReference type="EMBL" id="QNVT01000006">
    <property type="protein sequence ID" value="REC62947.1"/>
    <property type="molecule type" value="Genomic_DNA"/>
</dbReference>
<evidence type="ECO:0000313" key="9">
    <source>
        <dbReference type="Proteomes" id="UP000256686"/>
    </source>
</evidence>
<feature type="transmembrane region" description="Helical" evidence="6">
    <location>
        <begin position="357"/>
        <end position="376"/>
    </location>
</feature>
<keyword evidence="4 6" id="KW-1133">Transmembrane helix</keyword>
<dbReference type="InterPro" id="IPR020846">
    <property type="entry name" value="MFS_dom"/>
</dbReference>
<dbReference type="InterPro" id="IPR050375">
    <property type="entry name" value="MFS_TsgA-like"/>
</dbReference>
<proteinExistence type="predicted"/>
<feature type="domain" description="Major facilitator superfamily (MFS) profile" evidence="7">
    <location>
        <begin position="4"/>
        <end position="380"/>
    </location>
</feature>
<dbReference type="SUPFAM" id="SSF103473">
    <property type="entry name" value="MFS general substrate transporter"/>
    <property type="match status" value="1"/>
</dbReference>
<feature type="transmembrane region" description="Helical" evidence="6">
    <location>
        <begin position="160"/>
        <end position="180"/>
    </location>
</feature>
<dbReference type="PANTHER" id="PTHR43702">
    <property type="entry name" value="L-FUCOSE-PROTON SYMPORTER"/>
    <property type="match status" value="1"/>
</dbReference>
<dbReference type="InterPro" id="IPR036259">
    <property type="entry name" value="MFS_trans_sf"/>
</dbReference>
<keyword evidence="3 6" id="KW-0812">Transmembrane</keyword>
<feature type="transmembrane region" description="Helical" evidence="6">
    <location>
        <begin position="41"/>
        <end position="61"/>
    </location>
</feature>
<dbReference type="GO" id="GO:0022857">
    <property type="term" value="F:transmembrane transporter activity"/>
    <property type="evidence" value="ECO:0007669"/>
    <property type="project" value="InterPro"/>
</dbReference>
<dbReference type="AlphaFoldDB" id="A0A3D9CAP2"/>
<evidence type="ECO:0000256" key="2">
    <source>
        <dbReference type="ARBA" id="ARBA00022475"/>
    </source>
</evidence>
<dbReference type="GO" id="GO:0005886">
    <property type="term" value="C:plasma membrane"/>
    <property type="evidence" value="ECO:0007669"/>
    <property type="project" value="UniProtKB-SubCell"/>
</dbReference>
<feature type="transmembrane region" description="Helical" evidence="6">
    <location>
        <begin position="96"/>
        <end position="119"/>
    </location>
</feature>
<evidence type="ECO:0000256" key="6">
    <source>
        <dbReference type="SAM" id="Phobius"/>
    </source>
</evidence>
<organism evidence="8 9">
    <name type="scientific">Chryseobacterium pennae</name>
    <dbReference type="NCBI Taxonomy" id="2258962"/>
    <lineage>
        <taxon>Bacteria</taxon>
        <taxon>Pseudomonadati</taxon>
        <taxon>Bacteroidota</taxon>
        <taxon>Flavobacteriia</taxon>
        <taxon>Flavobacteriales</taxon>
        <taxon>Weeksellaceae</taxon>
        <taxon>Chryseobacterium group</taxon>
        <taxon>Chryseobacterium</taxon>
    </lineage>
</organism>
<keyword evidence="2" id="KW-1003">Cell membrane</keyword>
<feature type="transmembrane region" description="Helical" evidence="6">
    <location>
        <begin position="272"/>
        <end position="290"/>
    </location>
</feature>
<evidence type="ECO:0000313" key="8">
    <source>
        <dbReference type="EMBL" id="REC62947.1"/>
    </source>
</evidence>
<feature type="transmembrane region" description="Helical" evidence="6">
    <location>
        <begin position="244"/>
        <end position="265"/>
    </location>
</feature>
<dbReference type="InterPro" id="IPR011701">
    <property type="entry name" value="MFS"/>
</dbReference>
<keyword evidence="5 6" id="KW-0472">Membrane</keyword>
<feature type="transmembrane region" description="Helical" evidence="6">
    <location>
        <begin position="201"/>
        <end position="224"/>
    </location>
</feature>
<comment type="caution">
    <text evidence="8">The sequence shown here is derived from an EMBL/GenBank/DDBJ whole genome shotgun (WGS) entry which is preliminary data.</text>
</comment>
<dbReference type="Gene3D" id="1.20.1250.20">
    <property type="entry name" value="MFS general substrate transporter like domains"/>
    <property type="match status" value="2"/>
</dbReference>
<comment type="subcellular location">
    <subcellularLocation>
        <location evidence="1">Cell inner membrane</location>
        <topology evidence="1">Multi-pass membrane protein</topology>
    </subcellularLocation>
</comment>
<sequence length="380" mass="41511">MKILKLPNSIAVMFSFFVMGYVDLVGIATNNIKIDFGLTDTIANLLPSMVFLWFLVFSVPTGIMMNKIGRKKTVLLSLAVTFLAVITPLIGYSFPIMLISFALLGIGNTLMQVSLNPLVTNIIKGEKLASALTFGQFIKAIASFLAPIISSWAAINFGNWRLLFPMFATISLISFVLLYFTSIEEKSGEDKMSSFKDCLGLLADKTILMLFIGILVHVGIDVGVNITAPKLLMERVGMNLQDASYGIVLYFISRTIGTFSGTFILSLIPSRVFFMVSALLMVVGVMGLFFAETGMLLYICIVLLGIGNSNVFSIIFSTAMQLIPSRNNEISGLMIMGISGGAIFPFFMGILSDSLKSQQGAVIILLFCIIYLLSICRKIK</sequence>